<sequence>MPPTPPNKADAKLNKAQPPTFLTLPRELRQAILYETYNPYADARPFLTFKDGSRSVTCNLYHVDSTGTFLRPCAHVENWVELLSCVHPTFRQDVGFVRQRWVEDFKSPVPSPRHRSMALAGGDYARETSWGEVVMWQDGLRERAKWGWRIVCLRAWWPGSSIWPN</sequence>
<reference evidence="1 3" key="1">
    <citation type="submission" date="2018-12" db="EMBL/GenBank/DDBJ databases">
        <title>Venturia inaequalis Genome Resource.</title>
        <authorList>
            <person name="Lichtner F.J."/>
        </authorList>
    </citation>
    <scope>NUCLEOTIDE SEQUENCE [LARGE SCALE GENOMIC DNA]</scope>
    <source>
        <strain evidence="1 3">120213</strain>
        <strain evidence="2 4">DMI_063113</strain>
    </source>
</reference>
<protein>
    <submittedName>
        <fullName evidence="1">Uncharacterized protein</fullName>
    </submittedName>
</protein>
<name>A0A8H3VE72_VENIN</name>
<dbReference type="EMBL" id="WNWR01000259">
    <property type="protein sequence ID" value="KAE9986420.1"/>
    <property type="molecule type" value="Genomic_DNA"/>
</dbReference>
<dbReference type="Proteomes" id="UP000490939">
    <property type="component" value="Unassembled WGS sequence"/>
</dbReference>
<proteinExistence type="predicted"/>
<dbReference type="Proteomes" id="UP000447873">
    <property type="component" value="Unassembled WGS sequence"/>
</dbReference>
<evidence type="ECO:0000313" key="3">
    <source>
        <dbReference type="Proteomes" id="UP000447873"/>
    </source>
</evidence>
<organism evidence="1 3">
    <name type="scientific">Venturia inaequalis</name>
    <name type="common">Apple scab fungus</name>
    <dbReference type="NCBI Taxonomy" id="5025"/>
    <lineage>
        <taxon>Eukaryota</taxon>
        <taxon>Fungi</taxon>
        <taxon>Dikarya</taxon>
        <taxon>Ascomycota</taxon>
        <taxon>Pezizomycotina</taxon>
        <taxon>Dothideomycetes</taxon>
        <taxon>Pleosporomycetidae</taxon>
        <taxon>Venturiales</taxon>
        <taxon>Venturiaceae</taxon>
        <taxon>Venturia</taxon>
    </lineage>
</organism>
<keyword evidence="4" id="KW-1185">Reference proteome</keyword>
<evidence type="ECO:0000313" key="1">
    <source>
        <dbReference type="EMBL" id="KAE9985324.1"/>
    </source>
</evidence>
<dbReference type="EMBL" id="WNWS01000041">
    <property type="protein sequence ID" value="KAE9985324.1"/>
    <property type="molecule type" value="Genomic_DNA"/>
</dbReference>
<evidence type="ECO:0000313" key="2">
    <source>
        <dbReference type="EMBL" id="KAE9986420.1"/>
    </source>
</evidence>
<gene>
    <name evidence="2" type="ORF">EG327_004309</name>
    <name evidence="1" type="ORF">EG328_007577</name>
</gene>
<comment type="caution">
    <text evidence="1">The sequence shown here is derived from an EMBL/GenBank/DDBJ whole genome shotgun (WGS) entry which is preliminary data.</text>
</comment>
<evidence type="ECO:0000313" key="4">
    <source>
        <dbReference type="Proteomes" id="UP000490939"/>
    </source>
</evidence>
<accession>A0A8H3VE72</accession>
<dbReference type="AlphaFoldDB" id="A0A8H3VE72"/>